<reference evidence="1 2" key="1">
    <citation type="submission" date="2017-04" db="EMBL/GenBank/DDBJ databases">
        <title>Complete genome sequences of Rhizobium genomic linages associated to common bean (phaseolus vulgaris).</title>
        <authorList>
            <person name="Santamaria R.I."/>
            <person name="Bustos P."/>
            <person name="Perez-Carrascal O."/>
            <person name="Martinez-Flores I."/>
            <person name="Juarez S."/>
            <person name="Lozano L."/>
            <person name="Miranda F."/>
            <person name="Vinuesa P."/>
            <person name="Martinez-Romero E."/>
            <person name="Cevallos M.A."/>
            <person name="Romero D."/>
            <person name="Davila G."/>
            <person name="Gonzalez V."/>
        </authorList>
    </citation>
    <scope>NUCLEOTIDE SEQUENCE [LARGE SCALE GENOMIC DNA]</scope>
    <source>
        <strain evidence="1 2">NXC12</strain>
    </source>
</reference>
<name>A0AAN1BKJ0_RHIET</name>
<evidence type="ECO:0000313" key="1">
    <source>
        <dbReference type="EMBL" id="ARQ12181.1"/>
    </source>
</evidence>
<protein>
    <submittedName>
        <fullName evidence="1">Uncharacterized protein</fullName>
    </submittedName>
</protein>
<evidence type="ECO:0000313" key="2">
    <source>
        <dbReference type="Proteomes" id="UP000194159"/>
    </source>
</evidence>
<sequence>MDVLYHIPREGECHFVQCSNADDAILRVRALAGCRFNRQTLKSVFALAVLWRTDRESNAPHE</sequence>
<gene>
    <name evidence="1" type="ORF">NXC12_CH04234</name>
</gene>
<organism evidence="1 2">
    <name type="scientific">Rhizobium etli</name>
    <dbReference type="NCBI Taxonomy" id="29449"/>
    <lineage>
        <taxon>Bacteria</taxon>
        <taxon>Pseudomonadati</taxon>
        <taxon>Pseudomonadota</taxon>
        <taxon>Alphaproteobacteria</taxon>
        <taxon>Hyphomicrobiales</taxon>
        <taxon>Rhizobiaceae</taxon>
        <taxon>Rhizobium/Agrobacterium group</taxon>
        <taxon>Rhizobium</taxon>
    </lineage>
</organism>
<dbReference type="Proteomes" id="UP000194159">
    <property type="component" value="Chromosome"/>
</dbReference>
<accession>A0AAN1BKJ0</accession>
<dbReference type="AlphaFoldDB" id="A0AAN1BKJ0"/>
<proteinExistence type="predicted"/>
<dbReference type="EMBL" id="CP020906">
    <property type="protein sequence ID" value="ARQ12181.1"/>
    <property type="molecule type" value="Genomic_DNA"/>
</dbReference>